<gene>
    <name evidence="1" type="ORF">EAS64_38745</name>
</gene>
<sequence length="190" mass="20999">MAFSRQTSVLHEPGASGKVDSALKLARRAGRRTWHRLDDVNGPMSVFDIEVNDLHVGVMPFAYFGCYGEGPRGRRGLVRAFWAQTLVPARRSHAASSSRELILLGSLNRLTDGPWNGEDEAVLKIGHDYPSDPSVLSRLVRTELQLEDVSVQNHIESVDRFEALEPGCYARFASAQTARARKALASGIQR</sequence>
<evidence type="ECO:0000313" key="1">
    <source>
        <dbReference type="EMBL" id="TVZ00022.1"/>
    </source>
</evidence>
<keyword evidence="2" id="KW-1185">Reference proteome</keyword>
<reference evidence="1 2" key="1">
    <citation type="submission" date="2018-11" db="EMBL/GenBank/DDBJ databases">
        <title>Trebonia kvetii gen.nov., sp.nov., a novel acidophilic actinobacterium, and proposal of the new actinobacterial family Treboniaceae fam. nov.</title>
        <authorList>
            <person name="Rapoport D."/>
            <person name="Sagova-Mareckova M."/>
            <person name="Sedlacek I."/>
            <person name="Provaznik J."/>
            <person name="Kralova S."/>
            <person name="Pavlinic D."/>
            <person name="Benes V."/>
            <person name="Kopecky J."/>
        </authorList>
    </citation>
    <scope>NUCLEOTIDE SEQUENCE [LARGE SCALE GENOMIC DNA]</scope>
    <source>
        <strain evidence="1 2">15Tr583</strain>
    </source>
</reference>
<comment type="caution">
    <text evidence="1">The sequence shown here is derived from an EMBL/GenBank/DDBJ whole genome shotgun (WGS) entry which is preliminary data.</text>
</comment>
<evidence type="ECO:0000313" key="2">
    <source>
        <dbReference type="Proteomes" id="UP000460272"/>
    </source>
</evidence>
<accession>A0A6P2BM47</accession>
<protein>
    <submittedName>
        <fullName evidence="1">Uncharacterized protein</fullName>
    </submittedName>
</protein>
<dbReference type="Proteomes" id="UP000460272">
    <property type="component" value="Unassembled WGS sequence"/>
</dbReference>
<name>A0A6P2BM47_9ACTN</name>
<proteinExistence type="predicted"/>
<dbReference type="AlphaFoldDB" id="A0A6P2BM47"/>
<organism evidence="1 2">
    <name type="scientific">Trebonia kvetii</name>
    <dbReference type="NCBI Taxonomy" id="2480626"/>
    <lineage>
        <taxon>Bacteria</taxon>
        <taxon>Bacillati</taxon>
        <taxon>Actinomycetota</taxon>
        <taxon>Actinomycetes</taxon>
        <taxon>Streptosporangiales</taxon>
        <taxon>Treboniaceae</taxon>
        <taxon>Trebonia</taxon>
    </lineage>
</organism>
<dbReference type="EMBL" id="RPFW01000010">
    <property type="protein sequence ID" value="TVZ00022.1"/>
    <property type="molecule type" value="Genomic_DNA"/>
</dbReference>